<evidence type="ECO:0000256" key="4">
    <source>
        <dbReference type="ARBA" id="ARBA00022475"/>
    </source>
</evidence>
<reference evidence="9 10" key="1">
    <citation type="submission" date="2019-06" db="EMBL/GenBank/DDBJ databases">
        <title>Whole genome shotgun sequence of Brevibacillus parabrevis NBRC 12334.</title>
        <authorList>
            <person name="Hosoyama A."/>
            <person name="Uohara A."/>
            <person name="Ohji S."/>
            <person name="Ichikawa N."/>
        </authorList>
    </citation>
    <scope>NUCLEOTIDE SEQUENCE [LARGE SCALE GENOMIC DNA]</scope>
    <source>
        <strain evidence="9 10">NBRC 12334</strain>
    </source>
</reference>
<keyword evidence="6 8" id="KW-1133">Transmembrane helix</keyword>
<name>A0A4Y3PST1_BREPA</name>
<keyword evidence="3" id="KW-0813">Transport</keyword>
<comment type="caution">
    <text evidence="9">The sequence shown here is derived from an EMBL/GenBank/DDBJ whole genome shotgun (WGS) entry which is preliminary data.</text>
</comment>
<dbReference type="EMBL" id="BJMH01000019">
    <property type="protein sequence ID" value="GEB34099.1"/>
    <property type="molecule type" value="Genomic_DNA"/>
</dbReference>
<evidence type="ECO:0000313" key="10">
    <source>
        <dbReference type="Proteomes" id="UP000316882"/>
    </source>
</evidence>
<sequence length="72" mass="7787">MLAPHMAGRLVGGKRIWLLPVAALLRAILLVAADGLGRWLLPPLEVPVGIVTAVIGAPYFLYLIGKEKSRSW</sequence>
<evidence type="ECO:0000313" key="9">
    <source>
        <dbReference type="EMBL" id="GEB34099.1"/>
    </source>
</evidence>
<comment type="subcellular location">
    <subcellularLocation>
        <location evidence="1">Cell membrane</location>
        <topology evidence="1">Multi-pass membrane protein</topology>
    </subcellularLocation>
</comment>
<keyword evidence="4" id="KW-1003">Cell membrane</keyword>
<gene>
    <name evidence="9" type="ORF">BPA01_36790</name>
</gene>
<feature type="transmembrane region" description="Helical" evidence="8">
    <location>
        <begin position="16"/>
        <end position="40"/>
    </location>
</feature>
<evidence type="ECO:0000256" key="8">
    <source>
        <dbReference type="SAM" id="Phobius"/>
    </source>
</evidence>
<keyword evidence="7 8" id="KW-0472">Membrane</keyword>
<protein>
    <submittedName>
        <fullName evidence="9">Uncharacterized protein</fullName>
    </submittedName>
</protein>
<comment type="similarity">
    <text evidence="2">Belongs to the binding-protein-dependent transport system permease family. FecCD subfamily.</text>
</comment>
<dbReference type="InterPro" id="IPR000522">
    <property type="entry name" value="ABC_transptr_permease_BtuC"/>
</dbReference>
<evidence type="ECO:0000256" key="1">
    <source>
        <dbReference type="ARBA" id="ARBA00004651"/>
    </source>
</evidence>
<evidence type="ECO:0000256" key="2">
    <source>
        <dbReference type="ARBA" id="ARBA00007935"/>
    </source>
</evidence>
<proteinExistence type="inferred from homology"/>
<evidence type="ECO:0000256" key="6">
    <source>
        <dbReference type="ARBA" id="ARBA00022989"/>
    </source>
</evidence>
<evidence type="ECO:0000256" key="7">
    <source>
        <dbReference type="ARBA" id="ARBA00023136"/>
    </source>
</evidence>
<dbReference type="InterPro" id="IPR037294">
    <property type="entry name" value="ABC_BtuC-like"/>
</dbReference>
<feature type="transmembrane region" description="Helical" evidence="8">
    <location>
        <begin position="46"/>
        <end position="64"/>
    </location>
</feature>
<organism evidence="9 10">
    <name type="scientific">Brevibacillus parabrevis</name>
    <dbReference type="NCBI Taxonomy" id="54914"/>
    <lineage>
        <taxon>Bacteria</taxon>
        <taxon>Bacillati</taxon>
        <taxon>Bacillota</taxon>
        <taxon>Bacilli</taxon>
        <taxon>Bacillales</taxon>
        <taxon>Paenibacillaceae</taxon>
        <taxon>Brevibacillus</taxon>
    </lineage>
</organism>
<dbReference type="GO" id="GO:0022857">
    <property type="term" value="F:transmembrane transporter activity"/>
    <property type="evidence" value="ECO:0007669"/>
    <property type="project" value="InterPro"/>
</dbReference>
<dbReference type="Gene3D" id="1.10.3470.10">
    <property type="entry name" value="ABC transporter involved in vitamin B12 uptake, BtuC"/>
    <property type="match status" value="1"/>
</dbReference>
<evidence type="ECO:0000256" key="5">
    <source>
        <dbReference type="ARBA" id="ARBA00022692"/>
    </source>
</evidence>
<dbReference type="GO" id="GO:0033214">
    <property type="term" value="P:siderophore-iron import into cell"/>
    <property type="evidence" value="ECO:0007669"/>
    <property type="project" value="TreeGrafter"/>
</dbReference>
<dbReference type="PANTHER" id="PTHR30472">
    <property type="entry name" value="FERRIC ENTEROBACTIN TRANSPORT SYSTEM PERMEASE PROTEIN"/>
    <property type="match status" value="1"/>
</dbReference>
<dbReference type="PANTHER" id="PTHR30472:SF37">
    <property type="entry name" value="FE(3+) DICITRATE TRANSPORT SYSTEM PERMEASE PROTEIN FECD-RELATED"/>
    <property type="match status" value="1"/>
</dbReference>
<keyword evidence="5 8" id="KW-0812">Transmembrane</keyword>
<dbReference type="AlphaFoldDB" id="A0A4Y3PST1"/>
<dbReference type="Proteomes" id="UP000316882">
    <property type="component" value="Unassembled WGS sequence"/>
</dbReference>
<keyword evidence="10" id="KW-1185">Reference proteome</keyword>
<dbReference type="Pfam" id="PF01032">
    <property type="entry name" value="FecCD"/>
    <property type="match status" value="1"/>
</dbReference>
<dbReference type="GO" id="GO:0005886">
    <property type="term" value="C:plasma membrane"/>
    <property type="evidence" value="ECO:0007669"/>
    <property type="project" value="UniProtKB-SubCell"/>
</dbReference>
<accession>A0A4Y3PST1</accession>
<evidence type="ECO:0000256" key="3">
    <source>
        <dbReference type="ARBA" id="ARBA00022448"/>
    </source>
</evidence>
<dbReference type="SUPFAM" id="SSF81345">
    <property type="entry name" value="ABC transporter involved in vitamin B12 uptake, BtuC"/>
    <property type="match status" value="1"/>
</dbReference>